<evidence type="ECO:0000313" key="2">
    <source>
        <dbReference type="EMBL" id="KAG7473845.1"/>
    </source>
</evidence>
<comment type="caution">
    <text evidence="2">The sequence shown here is derived from an EMBL/GenBank/DDBJ whole genome shotgun (WGS) entry which is preliminary data.</text>
</comment>
<dbReference type="PANTHER" id="PTHR31025">
    <property type="entry name" value="SI:CH211-196P9.1-RELATED"/>
    <property type="match status" value="1"/>
</dbReference>
<sequence length="278" mass="31827">MAAMVGNKDSSIKWPTTEHSSKHMGKHGKRERVITNRSEKRNNRRTIAEKMEHTYANRRQEVIDQEPRVEEVRTRWPALFQIAEVNAECQRITTVPLEIKFMAQLDRLADRLVEIIGSRGGSVRQQTNQFLKALNQTVDINTRREIIVKSLMIYLGEDVECLIKEYLDVHGDEAVKELEQQSMAIFVIRPEGDPDSLCSPSDIGIVIDGVTMLDELPSVASACALLLGFIYALNLKYPKELERTFEFFQKVLLELDASKMNARVRSLKTNLLLKKNLE</sequence>
<evidence type="ECO:0000313" key="3">
    <source>
        <dbReference type="Proteomes" id="UP001046870"/>
    </source>
</evidence>
<dbReference type="EMBL" id="JAFDVH010000007">
    <property type="protein sequence ID" value="KAG7473845.1"/>
    <property type="molecule type" value="Genomic_DNA"/>
</dbReference>
<organism evidence="2 3">
    <name type="scientific">Megalops atlanticus</name>
    <name type="common">Tarpon</name>
    <name type="synonym">Clupea gigantea</name>
    <dbReference type="NCBI Taxonomy" id="7932"/>
    <lineage>
        <taxon>Eukaryota</taxon>
        <taxon>Metazoa</taxon>
        <taxon>Chordata</taxon>
        <taxon>Craniata</taxon>
        <taxon>Vertebrata</taxon>
        <taxon>Euteleostomi</taxon>
        <taxon>Actinopterygii</taxon>
        <taxon>Neopterygii</taxon>
        <taxon>Teleostei</taxon>
        <taxon>Elopiformes</taxon>
        <taxon>Megalopidae</taxon>
        <taxon>Megalops</taxon>
    </lineage>
</organism>
<feature type="region of interest" description="Disordered" evidence="1">
    <location>
        <begin position="1"/>
        <end position="31"/>
    </location>
</feature>
<gene>
    <name evidence="2" type="ORF">MATL_G00099990</name>
</gene>
<dbReference type="AlphaFoldDB" id="A0A9D3Q4Z4"/>
<dbReference type="Proteomes" id="UP001046870">
    <property type="component" value="Chromosome 7"/>
</dbReference>
<keyword evidence="3" id="KW-1185">Reference proteome</keyword>
<proteinExistence type="predicted"/>
<evidence type="ECO:0000256" key="1">
    <source>
        <dbReference type="SAM" id="MobiDB-lite"/>
    </source>
</evidence>
<reference evidence="2" key="1">
    <citation type="submission" date="2021-01" db="EMBL/GenBank/DDBJ databases">
        <authorList>
            <person name="Zahm M."/>
            <person name="Roques C."/>
            <person name="Cabau C."/>
            <person name="Klopp C."/>
            <person name="Donnadieu C."/>
            <person name="Jouanno E."/>
            <person name="Lampietro C."/>
            <person name="Louis A."/>
            <person name="Herpin A."/>
            <person name="Echchiki A."/>
            <person name="Berthelot C."/>
            <person name="Parey E."/>
            <person name="Roest-Crollius H."/>
            <person name="Braasch I."/>
            <person name="Postlethwait J."/>
            <person name="Bobe J."/>
            <person name="Montfort J."/>
            <person name="Bouchez O."/>
            <person name="Begum T."/>
            <person name="Mejri S."/>
            <person name="Adams A."/>
            <person name="Chen W.-J."/>
            <person name="Guiguen Y."/>
        </authorList>
    </citation>
    <scope>NUCLEOTIDE SEQUENCE</scope>
    <source>
        <strain evidence="2">YG-15Mar2019-1</strain>
        <tissue evidence="2">Brain</tissue>
    </source>
</reference>
<dbReference type="OrthoDB" id="8595960at2759"/>
<protein>
    <submittedName>
        <fullName evidence="2">Uncharacterized protein</fullName>
    </submittedName>
</protein>
<dbReference type="PANTHER" id="PTHR31025:SF27">
    <property type="entry name" value="SI:CH211-193K19.2-RELATED"/>
    <property type="match status" value="1"/>
</dbReference>
<accession>A0A9D3Q4Z4</accession>
<name>A0A9D3Q4Z4_MEGAT</name>